<dbReference type="Gene3D" id="3.40.630.30">
    <property type="match status" value="1"/>
</dbReference>
<dbReference type="eggNOG" id="COG1670">
    <property type="taxonomic scope" value="Bacteria"/>
</dbReference>
<dbReference type="Pfam" id="PF00583">
    <property type="entry name" value="Acetyltransf_1"/>
    <property type="match status" value="1"/>
</dbReference>
<dbReference type="GO" id="GO:0016747">
    <property type="term" value="F:acyltransferase activity, transferring groups other than amino-acyl groups"/>
    <property type="evidence" value="ECO:0007669"/>
    <property type="project" value="InterPro"/>
</dbReference>
<accession>B4D877</accession>
<keyword evidence="2" id="KW-0808">Transferase</keyword>
<dbReference type="InParanoid" id="B4D877"/>
<dbReference type="Proteomes" id="UP000005824">
    <property type="component" value="Unassembled WGS sequence"/>
</dbReference>
<keyword evidence="3" id="KW-1185">Reference proteome</keyword>
<protein>
    <submittedName>
        <fullName evidence="2">GCN5-related N-acetyltransferase</fullName>
    </submittedName>
</protein>
<dbReference type="RefSeq" id="WP_006982438.1">
    <property type="nucleotide sequence ID" value="NZ_ABVL01000020.1"/>
</dbReference>
<gene>
    <name evidence="2" type="ORF">CfE428DRAFT_5117</name>
</gene>
<organism evidence="2 3">
    <name type="scientific">Chthoniobacter flavus Ellin428</name>
    <dbReference type="NCBI Taxonomy" id="497964"/>
    <lineage>
        <taxon>Bacteria</taxon>
        <taxon>Pseudomonadati</taxon>
        <taxon>Verrucomicrobiota</taxon>
        <taxon>Spartobacteria</taxon>
        <taxon>Chthoniobacterales</taxon>
        <taxon>Chthoniobacteraceae</taxon>
        <taxon>Chthoniobacter</taxon>
    </lineage>
</organism>
<sequence length="238" mass="25305">MLDDSAISIATHYWTNHLGCAAGELFSEPLRIITHGPDLADYHGVFALFREGAAIVSLPPQHADALRPLLAGLAKDCSPDALATALQSAAAVVVGPAYIGYATKVALPEHPVRALNPEDIPALHEFQQKCNPTEWEHGGSGTENSCSGVFVDGKLVAVAGYEIWGGKIAHVLIITHPDHRGNGFARSAVAHLAARAIDAGLLPQYRTLESNRASIRIAETLGFHPYARSLAVRLSTNV</sequence>
<proteinExistence type="predicted"/>
<evidence type="ECO:0000313" key="2">
    <source>
        <dbReference type="EMBL" id="EDY17431.1"/>
    </source>
</evidence>
<dbReference type="EMBL" id="ABVL01000020">
    <property type="protein sequence ID" value="EDY17431.1"/>
    <property type="molecule type" value="Genomic_DNA"/>
</dbReference>
<dbReference type="InterPro" id="IPR016181">
    <property type="entry name" value="Acyl_CoA_acyltransferase"/>
</dbReference>
<dbReference type="SUPFAM" id="SSF55729">
    <property type="entry name" value="Acyl-CoA N-acyltransferases (Nat)"/>
    <property type="match status" value="1"/>
</dbReference>
<name>B4D877_9BACT</name>
<feature type="domain" description="N-acetyltransferase" evidence="1">
    <location>
        <begin position="110"/>
        <end position="238"/>
    </location>
</feature>
<dbReference type="PROSITE" id="PS51186">
    <property type="entry name" value="GNAT"/>
    <property type="match status" value="1"/>
</dbReference>
<dbReference type="InterPro" id="IPR000182">
    <property type="entry name" value="GNAT_dom"/>
</dbReference>
<dbReference type="CDD" id="cd04301">
    <property type="entry name" value="NAT_SF"/>
    <property type="match status" value="1"/>
</dbReference>
<dbReference type="AlphaFoldDB" id="B4D877"/>
<comment type="caution">
    <text evidence="2">The sequence shown here is derived from an EMBL/GenBank/DDBJ whole genome shotgun (WGS) entry which is preliminary data.</text>
</comment>
<reference evidence="2 3" key="1">
    <citation type="journal article" date="2011" name="J. Bacteriol.">
        <title>Genome sequence of Chthoniobacter flavus Ellin428, an aerobic heterotrophic soil bacterium.</title>
        <authorList>
            <person name="Kant R."/>
            <person name="van Passel M.W."/>
            <person name="Palva A."/>
            <person name="Lucas S."/>
            <person name="Lapidus A."/>
            <person name="Glavina Del Rio T."/>
            <person name="Dalin E."/>
            <person name="Tice H."/>
            <person name="Bruce D."/>
            <person name="Goodwin L."/>
            <person name="Pitluck S."/>
            <person name="Larimer F.W."/>
            <person name="Land M.L."/>
            <person name="Hauser L."/>
            <person name="Sangwan P."/>
            <person name="de Vos W.M."/>
            <person name="Janssen P.H."/>
            <person name="Smidt H."/>
        </authorList>
    </citation>
    <scope>NUCLEOTIDE SEQUENCE [LARGE SCALE GENOMIC DNA]</scope>
    <source>
        <strain evidence="2 3">Ellin428</strain>
    </source>
</reference>
<evidence type="ECO:0000313" key="3">
    <source>
        <dbReference type="Proteomes" id="UP000005824"/>
    </source>
</evidence>
<evidence type="ECO:0000259" key="1">
    <source>
        <dbReference type="PROSITE" id="PS51186"/>
    </source>
</evidence>
<dbReference type="STRING" id="497964.CfE428DRAFT_5117"/>